<organism evidence="3 4">
    <name type="scientific">Cryomyces antarcticus</name>
    <dbReference type="NCBI Taxonomy" id="329879"/>
    <lineage>
        <taxon>Eukaryota</taxon>
        <taxon>Fungi</taxon>
        <taxon>Dikarya</taxon>
        <taxon>Ascomycota</taxon>
        <taxon>Pezizomycotina</taxon>
        <taxon>Dothideomycetes</taxon>
        <taxon>Dothideomycetes incertae sedis</taxon>
        <taxon>Cryomyces</taxon>
    </lineage>
</organism>
<feature type="domain" description="DUF7907" evidence="2">
    <location>
        <begin position="138"/>
        <end position="281"/>
    </location>
</feature>
<name>A0ABR0M5U7_9PEZI</name>
<keyword evidence="4" id="KW-1185">Reference proteome</keyword>
<dbReference type="Proteomes" id="UP001357485">
    <property type="component" value="Unassembled WGS sequence"/>
</dbReference>
<dbReference type="Pfam" id="PF25484">
    <property type="entry name" value="DUF7907"/>
    <property type="match status" value="1"/>
</dbReference>
<feature type="region of interest" description="Disordered" evidence="1">
    <location>
        <begin position="1"/>
        <end position="79"/>
    </location>
</feature>
<feature type="compositionally biased region" description="Low complexity" evidence="1">
    <location>
        <begin position="61"/>
        <end position="79"/>
    </location>
</feature>
<feature type="compositionally biased region" description="Low complexity" evidence="1">
    <location>
        <begin position="1"/>
        <end position="15"/>
    </location>
</feature>
<dbReference type="EMBL" id="JAVRRA010000711">
    <property type="protein sequence ID" value="KAK5284917.1"/>
    <property type="molecule type" value="Genomic_DNA"/>
</dbReference>
<accession>A0ABR0M5U7</accession>
<gene>
    <name evidence="3" type="ORF">LTR16_004875</name>
</gene>
<dbReference type="InterPro" id="IPR057229">
    <property type="entry name" value="DUF7907"/>
</dbReference>
<feature type="compositionally biased region" description="Polar residues" evidence="1">
    <location>
        <begin position="16"/>
        <end position="35"/>
    </location>
</feature>
<evidence type="ECO:0000256" key="1">
    <source>
        <dbReference type="SAM" id="MobiDB-lite"/>
    </source>
</evidence>
<comment type="caution">
    <text evidence="3">The sequence shown here is derived from an EMBL/GenBank/DDBJ whole genome shotgun (WGS) entry which is preliminary data.</text>
</comment>
<evidence type="ECO:0000313" key="4">
    <source>
        <dbReference type="Proteomes" id="UP001357485"/>
    </source>
</evidence>
<protein>
    <recommendedName>
        <fullName evidence="2">DUF7907 domain-containing protein</fullName>
    </recommendedName>
</protein>
<sequence>MVTSTGAAPTTETTTVFPSSISSPVVKVTTTQTSKGPVATDGRVDMPANNPPVEHEDIPAESSTVETSTSTIGSASTSTFTRRVRTSSASASATVTTTTVRPVTRTTTRPAAATATGPVVDPVDTNHGCGALNHKGGMFYLRTHVTHGDVLRFENLYLQQTPYGPTSVVPVMSAKRTSATEAYFDASTASIATWHGECRWTGLGMVLDPDNNPYGDVLINMDVGTSKMDTSYNALVWDNDRFGSWLVCDNSGQNVLKYWDPITTQGIDTAVCAKVQLLTEYL</sequence>
<reference evidence="3 4" key="1">
    <citation type="submission" date="2023-08" db="EMBL/GenBank/DDBJ databases">
        <title>Black Yeasts Isolated from many extreme environments.</title>
        <authorList>
            <person name="Coleine C."/>
            <person name="Stajich J.E."/>
            <person name="Selbmann L."/>
        </authorList>
    </citation>
    <scope>NUCLEOTIDE SEQUENCE [LARGE SCALE GENOMIC DNA]</scope>
    <source>
        <strain evidence="3 4">CCFEE 536</strain>
    </source>
</reference>
<evidence type="ECO:0000259" key="2">
    <source>
        <dbReference type="Pfam" id="PF25484"/>
    </source>
</evidence>
<proteinExistence type="predicted"/>
<evidence type="ECO:0000313" key="3">
    <source>
        <dbReference type="EMBL" id="KAK5284917.1"/>
    </source>
</evidence>